<feature type="compositionally biased region" description="Acidic residues" evidence="1">
    <location>
        <begin position="338"/>
        <end position="349"/>
    </location>
</feature>
<organism evidence="2 3">
    <name type="scientific">Extremus antarcticus</name>
    <dbReference type="NCBI Taxonomy" id="702011"/>
    <lineage>
        <taxon>Eukaryota</taxon>
        <taxon>Fungi</taxon>
        <taxon>Dikarya</taxon>
        <taxon>Ascomycota</taxon>
        <taxon>Pezizomycotina</taxon>
        <taxon>Dothideomycetes</taxon>
        <taxon>Dothideomycetidae</taxon>
        <taxon>Mycosphaerellales</taxon>
        <taxon>Extremaceae</taxon>
        <taxon>Extremus</taxon>
    </lineage>
</organism>
<feature type="region of interest" description="Disordered" evidence="1">
    <location>
        <begin position="323"/>
        <end position="367"/>
    </location>
</feature>
<feature type="region of interest" description="Disordered" evidence="1">
    <location>
        <begin position="276"/>
        <end position="311"/>
    </location>
</feature>
<proteinExistence type="predicted"/>
<evidence type="ECO:0000313" key="2">
    <source>
        <dbReference type="EMBL" id="KAK3050345.1"/>
    </source>
</evidence>
<evidence type="ECO:0008006" key="4">
    <source>
        <dbReference type="Google" id="ProtNLM"/>
    </source>
</evidence>
<accession>A0AAJ0DAZ7</accession>
<dbReference type="Proteomes" id="UP001271007">
    <property type="component" value="Unassembled WGS sequence"/>
</dbReference>
<feature type="compositionally biased region" description="Acidic residues" evidence="1">
    <location>
        <begin position="279"/>
        <end position="302"/>
    </location>
</feature>
<gene>
    <name evidence="2" type="ORF">LTR09_008495</name>
</gene>
<feature type="compositionally biased region" description="Basic and acidic residues" evidence="1">
    <location>
        <begin position="358"/>
        <end position="367"/>
    </location>
</feature>
<keyword evidence="3" id="KW-1185">Reference proteome</keyword>
<evidence type="ECO:0000313" key="3">
    <source>
        <dbReference type="Proteomes" id="UP001271007"/>
    </source>
</evidence>
<protein>
    <recommendedName>
        <fullName evidence="4">F-box domain-containing protein</fullName>
    </recommendedName>
</protein>
<name>A0AAJ0DAZ7_9PEZI</name>
<dbReference type="EMBL" id="JAWDJX010000033">
    <property type="protein sequence ID" value="KAK3050345.1"/>
    <property type="molecule type" value="Genomic_DNA"/>
</dbReference>
<dbReference type="AlphaFoldDB" id="A0AAJ0DAZ7"/>
<comment type="caution">
    <text evidence="2">The sequence shown here is derived from an EMBL/GenBank/DDBJ whole genome shotgun (WGS) entry which is preliminary data.</text>
</comment>
<evidence type="ECO:0000256" key="1">
    <source>
        <dbReference type="SAM" id="MobiDB-lite"/>
    </source>
</evidence>
<sequence length="367" mass="41530">MYTSSDHSSEIVGQAAHQAELQNLPEDPFASVALRKALLRDALQALPAHPLVKFAHRRRVLTTTELLENILHQLIEDDNVFVSTISKQWRSTIQQSQTLQERLFHRFKKNNPAADHLHVNTMAFYDGLSTNIKDFLTPWGTTVRCRPADMSYPQDLFVHTTHLPLVPTTPSSTNQMIAKPLRQMILIDWDYPGRQERKEKKLPRRAARDSAWVFNFDGKGVTIGQIAEVFSLRNHVDVYLIAEVSYCKAWVPVKEMSMTDAAETFLEGRTTLIHAFEPDFSEEEDSDEDDDEDGDAEEEDGAEVAHDADGVSRLAGHVTMSLIGVDEPPESRFVFDGNPDDEEMEDFDGESGVAEYDEYGRDADLYS</sequence>
<reference evidence="2" key="1">
    <citation type="submission" date="2023-04" db="EMBL/GenBank/DDBJ databases">
        <title>Black Yeasts Isolated from many extreme environments.</title>
        <authorList>
            <person name="Coleine C."/>
            <person name="Stajich J.E."/>
            <person name="Selbmann L."/>
        </authorList>
    </citation>
    <scope>NUCLEOTIDE SEQUENCE</scope>
    <source>
        <strain evidence="2">CCFEE 5312</strain>
    </source>
</reference>